<gene>
    <name evidence="2" type="ORF">UFOVP49_45</name>
</gene>
<protein>
    <submittedName>
        <fullName evidence="2">Uncharacterized protein</fullName>
    </submittedName>
</protein>
<proteinExistence type="predicted"/>
<accession>A0A6J5KTG2</accession>
<evidence type="ECO:0000256" key="1">
    <source>
        <dbReference type="SAM" id="Coils"/>
    </source>
</evidence>
<dbReference type="EMBL" id="LR796178">
    <property type="protein sequence ID" value="CAB4124177.1"/>
    <property type="molecule type" value="Genomic_DNA"/>
</dbReference>
<organism evidence="2">
    <name type="scientific">uncultured Caudovirales phage</name>
    <dbReference type="NCBI Taxonomy" id="2100421"/>
    <lineage>
        <taxon>Viruses</taxon>
        <taxon>Duplodnaviria</taxon>
        <taxon>Heunggongvirae</taxon>
        <taxon>Uroviricota</taxon>
        <taxon>Caudoviricetes</taxon>
        <taxon>Peduoviridae</taxon>
        <taxon>Maltschvirus</taxon>
        <taxon>Maltschvirus maltsch</taxon>
    </lineage>
</organism>
<feature type="coiled-coil region" evidence="1">
    <location>
        <begin position="32"/>
        <end position="59"/>
    </location>
</feature>
<keyword evidence="1" id="KW-0175">Coiled coil</keyword>
<reference evidence="2" key="1">
    <citation type="submission" date="2020-04" db="EMBL/GenBank/DDBJ databases">
        <authorList>
            <person name="Chiriac C."/>
            <person name="Salcher M."/>
            <person name="Ghai R."/>
            <person name="Kavagutti S V."/>
        </authorList>
    </citation>
    <scope>NUCLEOTIDE SEQUENCE</scope>
</reference>
<sequence>MSVKRFSMPCFATHGHPLQEDLIGYIIQASDYDALVAQNKKLEEEIVTLKKQLATANKAIPKKAKNGPKFVIRVPIDEDDPDWMIVTDLVTGEPQIFYSQEEADKAGIIFGQYKVEKFK</sequence>
<evidence type="ECO:0000313" key="2">
    <source>
        <dbReference type="EMBL" id="CAB4124177.1"/>
    </source>
</evidence>
<name>A0A6J5KTG2_9CAUD</name>